<accession>A0A2N5ZFM7</accession>
<dbReference type="Proteomes" id="UP000234857">
    <property type="component" value="Unassembled WGS sequence"/>
</dbReference>
<feature type="binding site" evidence="7">
    <location>
        <position position="80"/>
    </location>
    <ligand>
        <name>[2Fe-2S] cluster</name>
        <dbReference type="ChEBI" id="CHEBI:190135"/>
    </ligand>
</feature>
<dbReference type="InterPro" id="IPR028431">
    <property type="entry name" value="NADP_DH_HndA-like"/>
</dbReference>
<evidence type="ECO:0000256" key="2">
    <source>
        <dbReference type="ARBA" id="ARBA00022714"/>
    </source>
</evidence>
<name>A0A2N5ZFM7_MUIH1</name>
<keyword evidence="2 7" id="KW-0001">2Fe-2S</keyword>
<dbReference type="SUPFAM" id="SSF52833">
    <property type="entry name" value="Thioredoxin-like"/>
    <property type="match status" value="1"/>
</dbReference>
<evidence type="ECO:0000256" key="7">
    <source>
        <dbReference type="PIRSR" id="PIRSR000216-1"/>
    </source>
</evidence>
<dbReference type="InterPro" id="IPR042128">
    <property type="entry name" value="NuoE_dom"/>
</dbReference>
<dbReference type="InterPro" id="IPR041921">
    <property type="entry name" value="NuoE_N"/>
</dbReference>
<dbReference type="Gene3D" id="3.40.30.10">
    <property type="entry name" value="Glutaredoxin"/>
    <property type="match status" value="1"/>
</dbReference>
<dbReference type="Gene3D" id="1.10.10.1590">
    <property type="entry name" value="NADH-quinone oxidoreductase subunit E"/>
    <property type="match status" value="1"/>
</dbReference>
<evidence type="ECO:0000313" key="9">
    <source>
        <dbReference type="Proteomes" id="UP000234857"/>
    </source>
</evidence>
<dbReference type="GO" id="GO:0051537">
    <property type="term" value="F:2 iron, 2 sulfur cluster binding"/>
    <property type="evidence" value="ECO:0007669"/>
    <property type="project" value="UniProtKB-KW"/>
</dbReference>
<organism evidence="8 9">
    <name type="scientific">Muiribacterium halophilum</name>
    <dbReference type="NCBI Taxonomy" id="2053465"/>
    <lineage>
        <taxon>Bacteria</taxon>
        <taxon>Candidatus Muiribacteriota</taxon>
        <taxon>Candidatus Muiribacteriia</taxon>
        <taxon>Candidatus Muiribacteriales</taxon>
        <taxon>Candidatus Muiribacteriaceae</taxon>
        <taxon>Candidatus Muiribacterium</taxon>
    </lineage>
</organism>
<dbReference type="GO" id="GO:0046872">
    <property type="term" value="F:metal ion binding"/>
    <property type="evidence" value="ECO:0007669"/>
    <property type="project" value="UniProtKB-KW"/>
</dbReference>
<dbReference type="GO" id="GO:0016491">
    <property type="term" value="F:oxidoreductase activity"/>
    <property type="evidence" value="ECO:0007669"/>
    <property type="project" value="InterPro"/>
</dbReference>
<evidence type="ECO:0000256" key="1">
    <source>
        <dbReference type="ARBA" id="ARBA00010643"/>
    </source>
</evidence>
<protein>
    <submittedName>
        <fullName evidence="8">NADH-quinone oxidoreductase subunit E</fullName>
    </submittedName>
</protein>
<comment type="cofactor">
    <cofactor evidence="7">
        <name>[2Fe-2S] cluster</name>
        <dbReference type="ChEBI" id="CHEBI:190135"/>
    </cofactor>
    <text evidence="7">Binds 1 [2Fe-2S] cluster.</text>
</comment>
<keyword evidence="4 7" id="KW-0408">Iron</keyword>
<reference evidence="8 9" key="1">
    <citation type="submission" date="2017-11" db="EMBL/GenBank/DDBJ databases">
        <title>Genome-resolved metagenomics identifies genetic mobility, metabolic interactions, and unexpected diversity in perchlorate-reducing communities.</title>
        <authorList>
            <person name="Barnum T.P."/>
            <person name="Figueroa I.A."/>
            <person name="Carlstrom C.I."/>
            <person name="Lucas L.N."/>
            <person name="Engelbrektson A.L."/>
            <person name="Coates J.D."/>
        </authorList>
    </citation>
    <scope>NUCLEOTIDE SEQUENCE [LARGE SCALE GENOMIC DNA]</scope>
    <source>
        <strain evidence="8">BM706</strain>
    </source>
</reference>
<feature type="binding site" evidence="7">
    <location>
        <position position="125"/>
    </location>
    <ligand>
        <name>[2Fe-2S] cluster</name>
        <dbReference type="ChEBI" id="CHEBI:190135"/>
    </ligand>
</feature>
<dbReference type="AlphaFoldDB" id="A0A2N5ZFM7"/>
<dbReference type="Pfam" id="PF01257">
    <property type="entry name" value="2Fe-2S_thioredx"/>
    <property type="match status" value="1"/>
</dbReference>
<proteinExistence type="inferred from homology"/>
<comment type="similarity">
    <text evidence="1">Belongs to the complex I 24 kDa subunit family.</text>
</comment>
<dbReference type="InterPro" id="IPR036249">
    <property type="entry name" value="Thioredoxin-like_sf"/>
</dbReference>
<comment type="caution">
    <text evidence="8">The sequence shown here is derived from an EMBL/GenBank/DDBJ whole genome shotgun (WGS) entry which is preliminary data.</text>
</comment>
<comment type="cofactor">
    <cofactor evidence="6">
        <name>[2Fe-2S] cluster</name>
        <dbReference type="ChEBI" id="CHEBI:190135"/>
    </cofactor>
</comment>
<dbReference type="EMBL" id="PKTG01000087">
    <property type="protein sequence ID" value="PLX17439.1"/>
    <property type="molecule type" value="Genomic_DNA"/>
</dbReference>
<keyword evidence="5 7" id="KW-0411">Iron-sulfur</keyword>
<feature type="binding site" evidence="7">
    <location>
        <position position="121"/>
    </location>
    <ligand>
        <name>[2Fe-2S] cluster</name>
        <dbReference type="ChEBI" id="CHEBI:190135"/>
    </ligand>
</feature>
<feature type="binding site" evidence="7">
    <location>
        <position position="85"/>
    </location>
    <ligand>
        <name>[2Fe-2S] cluster</name>
        <dbReference type="ChEBI" id="CHEBI:190135"/>
    </ligand>
</feature>
<sequence>MACCNVDVESILNKYSPEKGNLMHILHMVQDASGENFICEDCMKKIAEKTGVPLNKLYGVTSFYSMFSTEKRGKYVIRMCESGPCHVVGAKDVLEAFKSELGIEVGETTPCGTFTLETTACLGVCAVAPAVMINEDVHGNLDPSMVKGIIEKYK</sequence>
<gene>
    <name evidence="8" type="ORF">C0601_07725</name>
</gene>
<dbReference type="PIRSF" id="PIRSF000216">
    <property type="entry name" value="NADH_DH_24kDa"/>
    <property type="match status" value="1"/>
</dbReference>
<dbReference type="InterPro" id="IPR002023">
    <property type="entry name" value="NuoE-like"/>
</dbReference>
<evidence type="ECO:0000256" key="4">
    <source>
        <dbReference type="ARBA" id="ARBA00023004"/>
    </source>
</evidence>
<dbReference type="CDD" id="cd03064">
    <property type="entry name" value="TRX_Fd_NuoE"/>
    <property type="match status" value="1"/>
</dbReference>
<evidence type="ECO:0000256" key="6">
    <source>
        <dbReference type="ARBA" id="ARBA00034078"/>
    </source>
</evidence>
<dbReference type="PANTHER" id="PTHR43342">
    <property type="entry name" value="NADH-QUINONE OXIDOREDUCTASE, E SUBUNIT"/>
    <property type="match status" value="1"/>
</dbReference>
<dbReference type="PANTHER" id="PTHR43342:SF1">
    <property type="entry name" value="BIFURCATING [FEFE] HYDROGENASE GAMMA SUBUNIT"/>
    <property type="match status" value="1"/>
</dbReference>
<keyword evidence="3 7" id="KW-0479">Metal-binding</keyword>
<evidence type="ECO:0000256" key="3">
    <source>
        <dbReference type="ARBA" id="ARBA00022723"/>
    </source>
</evidence>
<evidence type="ECO:0000313" key="8">
    <source>
        <dbReference type="EMBL" id="PLX17439.1"/>
    </source>
</evidence>
<evidence type="ECO:0000256" key="5">
    <source>
        <dbReference type="ARBA" id="ARBA00023014"/>
    </source>
</evidence>